<protein>
    <submittedName>
        <fullName evidence="1">Uncharacterized protein</fullName>
    </submittedName>
</protein>
<proteinExistence type="predicted"/>
<keyword evidence="2" id="KW-1185">Reference proteome</keyword>
<dbReference type="STRING" id="272123.Anacy_0130"/>
<gene>
    <name evidence="1" type="ordered locus">Anacy_0130</name>
</gene>
<dbReference type="RefSeq" id="WP_015212395.1">
    <property type="nucleotide sequence ID" value="NC_019771.1"/>
</dbReference>
<name>K9ZAI9_ANACC</name>
<dbReference type="EMBL" id="CP003659">
    <property type="protein sequence ID" value="AFZ55739.1"/>
    <property type="molecule type" value="Genomic_DNA"/>
</dbReference>
<dbReference type="HOGENOM" id="CLU_1465343_0_0_3"/>
<sequence>MSIFYNAFFIKTQKSTTELKERFCRVDIMPESEWIVCNFGDGFPKGLFEPGDYLTKEISEKFGEVIFICIDSRNDQLDYEHSKQGTLLRKLSWLSDGCQSTWACVEGEREEWEDDIIFTETASLKFLELMRDDLTEDEFSEKRQKISSICQNRNYIIDDIWPYIDATIGISIQKFFGIKIPISL</sequence>
<evidence type="ECO:0000313" key="1">
    <source>
        <dbReference type="EMBL" id="AFZ55739.1"/>
    </source>
</evidence>
<reference evidence="2" key="1">
    <citation type="journal article" date="2013" name="Proc. Natl. Acad. Sci. U.S.A.">
        <title>Improving the coverage of the cyanobacterial phylum using diversity-driven genome sequencing.</title>
        <authorList>
            <person name="Shih P.M."/>
            <person name="Wu D."/>
            <person name="Latifi A."/>
            <person name="Axen S.D."/>
            <person name="Fewer D.P."/>
            <person name="Talla E."/>
            <person name="Calteau A."/>
            <person name="Cai F."/>
            <person name="Tandeau de Marsac N."/>
            <person name="Rippka R."/>
            <person name="Herdman M."/>
            <person name="Sivonen K."/>
            <person name="Coursin T."/>
            <person name="Laurent T."/>
            <person name="Goodwin L."/>
            <person name="Nolan M."/>
            <person name="Davenport K.W."/>
            <person name="Han C.S."/>
            <person name="Rubin E.M."/>
            <person name="Eisen J.A."/>
            <person name="Woyke T."/>
            <person name="Gugger M."/>
            <person name="Kerfeld C.A."/>
        </authorList>
    </citation>
    <scope>NUCLEOTIDE SEQUENCE [LARGE SCALE GENOMIC DNA]</scope>
    <source>
        <strain evidence="2">ATCC 27899 / PCC 7122</strain>
    </source>
</reference>
<organism evidence="1 2">
    <name type="scientific">Anabaena cylindrica (strain ATCC 27899 / PCC 7122)</name>
    <dbReference type="NCBI Taxonomy" id="272123"/>
    <lineage>
        <taxon>Bacteria</taxon>
        <taxon>Bacillati</taxon>
        <taxon>Cyanobacteriota</taxon>
        <taxon>Cyanophyceae</taxon>
        <taxon>Nostocales</taxon>
        <taxon>Nostocaceae</taxon>
        <taxon>Anabaena</taxon>
    </lineage>
</organism>
<dbReference type="OrthoDB" id="513130at2"/>
<accession>K9ZAI9</accession>
<dbReference type="KEGG" id="acy:Anacy_0130"/>
<dbReference type="PATRIC" id="fig|272123.3.peg.139"/>
<dbReference type="eggNOG" id="ENOG5033XJK">
    <property type="taxonomic scope" value="Bacteria"/>
</dbReference>
<evidence type="ECO:0000313" key="2">
    <source>
        <dbReference type="Proteomes" id="UP000010474"/>
    </source>
</evidence>
<dbReference type="AlphaFoldDB" id="K9ZAI9"/>
<dbReference type="Proteomes" id="UP000010474">
    <property type="component" value="Chromosome"/>
</dbReference>